<dbReference type="PANTHER" id="PTHR11956">
    <property type="entry name" value="ARGINYL-TRNA SYNTHETASE"/>
    <property type="match status" value="1"/>
</dbReference>
<dbReference type="SMART" id="SM01016">
    <property type="entry name" value="Arg_tRNA_synt_N"/>
    <property type="match status" value="1"/>
</dbReference>
<comment type="subcellular location">
    <subcellularLocation>
        <location evidence="8">Cytoplasm</location>
    </subcellularLocation>
</comment>
<dbReference type="SUPFAM" id="SSF52374">
    <property type="entry name" value="Nucleotidylyl transferase"/>
    <property type="match status" value="1"/>
</dbReference>
<dbReference type="NCBIfam" id="TIGR00456">
    <property type="entry name" value="argS"/>
    <property type="match status" value="1"/>
</dbReference>
<evidence type="ECO:0000313" key="12">
    <source>
        <dbReference type="EMBL" id="SIS49050.1"/>
    </source>
</evidence>
<dbReference type="Pfam" id="PF05746">
    <property type="entry name" value="DALR_1"/>
    <property type="match status" value="1"/>
</dbReference>
<dbReference type="HAMAP" id="MF_00123">
    <property type="entry name" value="Arg_tRNA_synth"/>
    <property type="match status" value="1"/>
</dbReference>
<dbReference type="SUPFAM" id="SSF47323">
    <property type="entry name" value="Anticodon-binding domain of a subclass of class I aminoacyl-tRNA synthetases"/>
    <property type="match status" value="1"/>
</dbReference>
<evidence type="ECO:0000313" key="13">
    <source>
        <dbReference type="Proteomes" id="UP000187608"/>
    </source>
</evidence>
<keyword evidence="6 8" id="KW-0030">Aminoacyl-tRNA synthetase</keyword>
<evidence type="ECO:0000256" key="8">
    <source>
        <dbReference type="HAMAP-Rule" id="MF_00123"/>
    </source>
</evidence>
<dbReference type="Pfam" id="PF03485">
    <property type="entry name" value="Arg_tRNA_synt_N"/>
    <property type="match status" value="1"/>
</dbReference>
<dbReference type="Proteomes" id="UP000187608">
    <property type="component" value="Unassembled WGS sequence"/>
</dbReference>
<evidence type="ECO:0000256" key="7">
    <source>
        <dbReference type="ARBA" id="ARBA00049339"/>
    </source>
</evidence>
<keyword evidence="5 8" id="KW-0648">Protein biosynthesis</keyword>
<proteinExistence type="inferred from homology"/>
<gene>
    <name evidence="8" type="primary">argS</name>
    <name evidence="12" type="ORF">SAMN05421687_10690</name>
</gene>
<accession>A0A1N7JIB3</accession>
<feature type="domain" description="DALR anticodon binding" evidence="10">
    <location>
        <begin position="432"/>
        <end position="540"/>
    </location>
</feature>
<evidence type="ECO:0000259" key="11">
    <source>
        <dbReference type="SMART" id="SM01016"/>
    </source>
</evidence>
<evidence type="ECO:0000259" key="10">
    <source>
        <dbReference type="SMART" id="SM00836"/>
    </source>
</evidence>
<feature type="domain" description="Arginyl tRNA synthetase N-terminal" evidence="11">
    <location>
        <begin position="4"/>
        <end position="83"/>
    </location>
</feature>
<dbReference type="Gene3D" id="1.10.730.10">
    <property type="entry name" value="Isoleucyl-tRNA Synthetase, Domain 1"/>
    <property type="match status" value="1"/>
</dbReference>
<evidence type="ECO:0000256" key="4">
    <source>
        <dbReference type="ARBA" id="ARBA00022840"/>
    </source>
</evidence>
<dbReference type="Gene3D" id="3.40.50.620">
    <property type="entry name" value="HUPs"/>
    <property type="match status" value="1"/>
</dbReference>
<dbReference type="SUPFAM" id="SSF55190">
    <property type="entry name" value="Arginyl-tRNA synthetase (ArgRS), N-terminal 'additional' domain"/>
    <property type="match status" value="1"/>
</dbReference>
<comment type="catalytic activity">
    <reaction evidence="7 8">
        <text>tRNA(Arg) + L-arginine + ATP = L-arginyl-tRNA(Arg) + AMP + diphosphate</text>
        <dbReference type="Rhea" id="RHEA:20301"/>
        <dbReference type="Rhea" id="RHEA-COMP:9658"/>
        <dbReference type="Rhea" id="RHEA-COMP:9673"/>
        <dbReference type="ChEBI" id="CHEBI:30616"/>
        <dbReference type="ChEBI" id="CHEBI:32682"/>
        <dbReference type="ChEBI" id="CHEBI:33019"/>
        <dbReference type="ChEBI" id="CHEBI:78442"/>
        <dbReference type="ChEBI" id="CHEBI:78513"/>
        <dbReference type="ChEBI" id="CHEBI:456215"/>
        <dbReference type="EC" id="6.1.1.19"/>
    </reaction>
</comment>
<dbReference type="CDD" id="cd00671">
    <property type="entry name" value="ArgRS_core"/>
    <property type="match status" value="1"/>
</dbReference>
<evidence type="ECO:0000256" key="2">
    <source>
        <dbReference type="ARBA" id="ARBA00022598"/>
    </source>
</evidence>
<dbReference type="PRINTS" id="PR01038">
    <property type="entry name" value="TRNASYNTHARG"/>
</dbReference>
<dbReference type="AlphaFoldDB" id="A0A1N7JIB3"/>
<dbReference type="InterPro" id="IPR014729">
    <property type="entry name" value="Rossmann-like_a/b/a_fold"/>
</dbReference>
<dbReference type="STRING" id="570947.SAMN05421687_10690"/>
<dbReference type="GO" id="GO:0005737">
    <property type="term" value="C:cytoplasm"/>
    <property type="evidence" value="ECO:0007669"/>
    <property type="project" value="UniProtKB-SubCell"/>
</dbReference>
<reference evidence="13" key="1">
    <citation type="submission" date="2017-01" db="EMBL/GenBank/DDBJ databases">
        <authorList>
            <person name="Varghese N."/>
            <person name="Submissions S."/>
        </authorList>
    </citation>
    <scope>NUCLEOTIDE SEQUENCE [LARGE SCALE GENOMIC DNA]</scope>
    <source>
        <strain evidence="13">DSM 23127</strain>
    </source>
</reference>
<dbReference type="Pfam" id="PF00750">
    <property type="entry name" value="tRNA-synt_1d"/>
    <property type="match status" value="1"/>
</dbReference>
<comment type="subunit">
    <text evidence="8">Monomer.</text>
</comment>
<protein>
    <recommendedName>
        <fullName evidence="8">Arginine--tRNA ligase</fullName>
        <ecNumber evidence="8">6.1.1.19</ecNumber>
    </recommendedName>
    <alternativeName>
        <fullName evidence="8">Arginyl-tRNA synthetase</fullName>
        <shortName evidence="8">ArgRS</shortName>
    </alternativeName>
</protein>
<keyword evidence="2 8" id="KW-0436">Ligase</keyword>
<keyword evidence="8" id="KW-0963">Cytoplasm</keyword>
<dbReference type="GO" id="GO:0004814">
    <property type="term" value="F:arginine-tRNA ligase activity"/>
    <property type="evidence" value="ECO:0007669"/>
    <property type="project" value="UniProtKB-UniRule"/>
</dbReference>
<dbReference type="SMART" id="SM00836">
    <property type="entry name" value="DALR_1"/>
    <property type="match status" value="1"/>
</dbReference>
<dbReference type="PANTHER" id="PTHR11956:SF5">
    <property type="entry name" value="ARGININE--TRNA LIGASE, CYTOPLASMIC"/>
    <property type="match status" value="1"/>
</dbReference>
<dbReference type="InterPro" id="IPR001278">
    <property type="entry name" value="Arg-tRNA-ligase"/>
</dbReference>
<dbReference type="FunFam" id="3.40.50.620:FF:000116">
    <property type="entry name" value="Arginine--tRNA ligase"/>
    <property type="match status" value="1"/>
</dbReference>
<dbReference type="InterPro" id="IPR009080">
    <property type="entry name" value="tRNAsynth_Ia_anticodon-bd"/>
</dbReference>
<comment type="similarity">
    <text evidence="1 8 9">Belongs to the class-I aminoacyl-tRNA synthetase family.</text>
</comment>
<dbReference type="EC" id="6.1.1.19" evidence="8"/>
<keyword evidence="4 8" id="KW-0067">ATP-binding</keyword>
<dbReference type="InterPro" id="IPR005148">
    <property type="entry name" value="Arg-tRNA-synth_N"/>
</dbReference>
<dbReference type="InterPro" id="IPR008909">
    <property type="entry name" value="DALR_anticod-bd"/>
</dbReference>
<evidence type="ECO:0000256" key="1">
    <source>
        <dbReference type="ARBA" id="ARBA00005594"/>
    </source>
</evidence>
<dbReference type="Gene3D" id="3.30.1360.70">
    <property type="entry name" value="Arginyl tRNA synthetase N-terminal domain"/>
    <property type="match status" value="1"/>
</dbReference>
<name>A0A1N7JIB3_9BACI</name>
<dbReference type="RefSeq" id="WP_076559165.1">
    <property type="nucleotide sequence ID" value="NZ_FTOC01000006.1"/>
</dbReference>
<keyword evidence="3 8" id="KW-0547">Nucleotide-binding</keyword>
<keyword evidence="13" id="KW-1185">Reference proteome</keyword>
<dbReference type="GO" id="GO:0005524">
    <property type="term" value="F:ATP binding"/>
    <property type="evidence" value="ECO:0007669"/>
    <property type="project" value="UniProtKB-UniRule"/>
</dbReference>
<dbReference type="InterPro" id="IPR036695">
    <property type="entry name" value="Arg-tRNA-synth_N_sf"/>
</dbReference>
<evidence type="ECO:0000256" key="9">
    <source>
        <dbReference type="RuleBase" id="RU363038"/>
    </source>
</evidence>
<evidence type="ECO:0000256" key="5">
    <source>
        <dbReference type="ARBA" id="ARBA00022917"/>
    </source>
</evidence>
<organism evidence="12 13">
    <name type="scientific">Salimicrobium flavidum</name>
    <dbReference type="NCBI Taxonomy" id="570947"/>
    <lineage>
        <taxon>Bacteria</taxon>
        <taxon>Bacillati</taxon>
        <taxon>Bacillota</taxon>
        <taxon>Bacilli</taxon>
        <taxon>Bacillales</taxon>
        <taxon>Bacillaceae</taxon>
        <taxon>Salimicrobium</taxon>
    </lineage>
</organism>
<dbReference type="GO" id="GO:0006420">
    <property type="term" value="P:arginyl-tRNA aminoacylation"/>
    <property type="evidence" value="ECO:0007669"/>
    <property type="project" value="UniProtKB-UniRule"/>
</dbReference>
<dbReference type="InterPro" id="IPR035684">
    <property type="entry name" value="ArgRS_core"/>
</dbReference>
<evidence type="ECO:0000256" key="6">
    <source>
        <dbReference type="ARBA" id="ARBA00023146"/>
    </source>
</evidence>
<evidence type="ECO:0000256" key="3">
    <source>
        <dbReference type="ARBA" id="ARBA00022741"/>
    </source>
</evidence>
<sequence>MEKEIIALQLAHILGEEFPPEDLQQKLEYPKHSQHGDISFPCFFLAGHFRRNPKEIAEELSSQLTHPIFTKTEAVHGYVNIFLDQPFMTNHVLNRVLQEGYGSHSFGEGERVVLDLSAPNIAKPFSMGHLRSTIIGNSLALLAEKCGYTSVKINYIGDYGTQFGHLLAAYKKWGDEETIQKAPLKELSNIYVRFHEESKHDPSLIEEGREWFKRLEKGGTEAVTLWKWFRELSLLKFDEIYEQLGISFDMTRGEAYYSDKMEETISLLEEKGMVEKSDGALVVRLDEYDLPPCLIVKSNGTTTYATRDLTAAIDRYRTYGFSKSLYVVGNEQTLHFEQIKKVLEKAGFPWASSMQHISFGMMLQNGKKMSTRKGRTILLEDVLQEAGERAGGNNRIGTGAVIFHDLKHHRLNDVEFSLDDMLTFEGTTGPYIQYTYARAISLLDKAEFSLNTELDDSSAWEVVKQLHAFPEEIERAFLQSDPSIIARYVLRLAKYFNQYYAHTKILQADQLDKRLTLVFSVTKVLEEGLHLLGMETVEKM</sequence>
<feature type="short sequence motif" description="'HIGH' region" evidence="8">
    <location>
        <begin position="119"/>
        <end position="129"/>
    </location>
</feature>
<dbReference type="OrthoDB" id="9805987at2"/>
<dbReference type="EMBL" id="FTOC01000006">
    <property type="protein sequence ID" value="SIS49050.1"/>
    <property type="molecule type" value="Genomic_DNA"/>
</dbReference>